<keyword evidence="1" id="KW-0812">Transmembrane</keyword>
<accession>A0A0L6V5F5</accession>
<protein>
    <submittedName>
        <fullName evidence="2">Uncharacterized protein</fullName>
    </submittedName>
</protein>
<keyword evidence="1" id="KW-1133">Transmembrane helix</keyword>
<dbReference type="VEuPathDB" id="FungiDB:VP01_2516g1"/>
<keyword evidence="1" id="KW-0472">Membrane</keyword>
<evidence type="ECO:0000256" key="1">
    <source>
        <dbReference type="SAM" id="Phobius"/>
    </source>
</evidence>
<sequence>MPLILNQHLHNMRLLTVSGLFLADMENLLHSAILWGAACQCAQMFWDSGVAYHMNREKLKFAIKWGLYAFFVIAAFGPLRTFFSHSLPGFLLIPKVNFPVLPPILPDASSCHRLLWKMTRSYCFLGPFEILFPSSTCMLLSN</sequence>
<organism evidence="2 3">
    <name type="scientific">Puccinia sorghi</name>
    <dbReference type="NCBI Taxonomy" id="27349"/>
    <lineage>
        <taxon>Eukaryota</taxon>
        <taxon>Fungi</taxon>
        <taxon>Dikarya</taxon>
        <taxon>Basidiomycota</taxon>
        <taxon>Pucciniomycotina</taxon>
        <taxon>Pucciniomycetes</taxon>
        <taxon>Pucciniales</taxon>
        <taxon>Pucciniaceae</taxon>
        <taxon>Puccinia</taxon>
    </lineage>
</organism>
<reference evidence="2 3" key="1">
    <citation type="submission" date="2015-08" db="EMBL/GenBank/DDBJ databases">
        <title>Next Generation Sequencing and Analysis of the Genome of Puccinia sorghi L Schw, the Causal Agent of Maize Common Rust.</title>
        <authorList>
            <person name="Rochi L."/>
            <person name="Burguener G."/>
            <person name="Darino M."/>
            <person name="Turjanski A."/>
            <person name="Kreff E."/>
            <person name="Dieguez M.J."/>
            <person name="Sacco F."/>
        </authorList>
    </citation>
    <scope>NUCLEOTIDE SEQUENCE [LARGE SCALE GENOMIC DNA]</scope>
    <source>
        <strain evidence="2 3">RO10H11247</strain>
    </source>
</reference>
<proteinExistence type="predicted"/>
<gene>
    <name evidence="2" type="ORF">VP01_2516g1</name>
</gene>
<evidence type="ECO:0000313" key="3">
    <source>
        <dbReference type="Proteomes" id="UP000037035"/>
    </source>
</evidence>
<comment type="caution">
    <text evidence="2">The sequence shown here is derived from an EMBL/GenBank/DDBJ whole genome shotgun (WGS) entry which is preliminary data.</text>
</comment>
<dbReference type="Proteomes" id="UP000037035">
    <property type="component" value="Unassembled WGS sequence"/>
</dbReference>
<keyword evidence="3" id="KW-1185">Reference proteome</keyword>
<dbReference type="EMBL" id="LAVV01007410">
    <property type="protein sequence ID" value="KNZ56026.1"/>
    <property type="molecule type" value="Genomic_DNA"/>
</dbReference>
<evidence type="ECO:0000313" key="2">
    <source>
        <dbReference type="EMBL" id="KNZ56026.1"/>
    </source>
</evidence>
<name>A0A0L6V5F5_9BASI</name>
<dbReference type="AlphaFoldDB" id="A0A0L6V5F5"/>
<feature type="transmembrane region" description="Helical" evidence="1">
    <location>
        <begin position="65"/>
        <end position="83"/>
    </location>
</feature>